<dbReference type="SMART" id="SM01134">
    <property type="entry name" value="DeoRC"/>
    <property type="match status" value="1"/>
</dbReference>
<dbReference type="InterPro" id="IPR036388">
    <property type="entry name" value="WH-like_DNA-bd_sf"/>
</dbReference>
<protein>
    <submittedName>
        <fullName evidence="5">Alkaline phosphatase</fullName>
    </submittedName>
</protein>
<dbReference type="PROSITE" id="PS51000">
    <property type="entry name" value="HTH_DEOR_2"/>
    <property type="match status" value="1"/>
</dbReference>
<comment type="caution">
    <text evidence="5">The sequence shown here is derived from an EMBL/GenBank/DDBJ whole genome shotgun (WGS) entry which is preliminary data.</text>
</comment>
<evidence type="ECO:0000313" key="5">
    <source>
        <dbReference type="EMBL" id="OUY08656.1"/>
    </source>
</evidence>
<dbReference type="SUPFAM" id="SSF100950">
    <property type="entry name" value="NagB/RpiA/CoA transferase-like"/>
    <property type="match status" value="1"/>
</dbReference>
<dbReference type="RefSeq" id="WP_087619321.1">
    <property type="nucleotide sequence ID" value="NZ_NEXX01000001.1"/>
</dbReference>
<feature type="domain" description="HTH deoR-type" evidence="4">
    <location>
        <begin position="3"/>
        <end position="58"/>
    </location>
</feature>
<keyword evidence="6" id="KW-1185">Reference proteome</keyword>
<dbReference type="InterPro" id="IPR037171">
    <property type="entry name" value="NagB/RpiA_transferase-like"/>
</dbReference>
<dbReference type="PROSITE" id="PS00894">
    <property type="entry name" value="HTH_DEOR_1"/>
    <property type="match status" value="1"/>
</dbReference>
<dbReference type="InterPro" id="IPR018356">
    <property type="entry name" value="Tscrpt_reg_HTH_DeoR_CS"/>
</dbReference>
<dbReference type="Gene3D" id="3.40.50.1360">
    <property type="match status" value="1"/>
</dbReference>
<dbReference type="OrthoDB" id="5685843at2"/>
<dbReference type="Gene3D" id="1.10.10.10">
    <property type="entry name" value="Winged helix-like DNA-binding domain superfamily/Winged helix DNA-binding domain"/>
    <property type="match status" value="1"/>
</dbReference>
<gene>
    <name evidence="5" type="ORF">CAP51_03330</name>
</gene>
<dbReference type="AlphaFoldDB" id="A0A1Z9Z2I6"/>
<dbReference type="GO" id="GO:0003677">
    <property type="term" value="F:DNA binding"/>
    <property type="evidence" value="ECO:0007669"/>
    <property type="project" value="UniProtKB-KW"/>
</dbReference>
<dbReference type="PANTHER" id="PTHR30363:SF44">
    <property type="entry name" value="AGA OPERON TRANSCRIPTIONAL REPRESSOR-RELATED"/>
    <property type="match status" value="1"/>
</dbReference>
<dbReference type="Pfam" id="PF00455">
    <property type="entry name" value="DeoRC"/>
    <property type="match status" value="1"/>
</dbReference>
<dbReference type="EMBL" id="NEXX01000001">
    <property type="protein sequence ID" value="OUY08656.1"/>
    <property type="molecule type" value="Genomic_DNA"/>
</dbReference>
<dbReference type="SMART" id="SM00420">
    <property type="entry name" value="HTH_DEOR"/>
    <property type="match status" value="1"/>
</dbReference>
<dbReference type="Pfam" id="PF08220">
    <property type="entry name" value="HTH_DeoR"/>
    <property type="match status" value="1"/>
</dbReference>
<organism evidence="5 6">
    <name type="scientific">Acinetobacter populi</name>
    <dbReference type="NCBI Taxonomy" id="1582270"/>
    <lineage>
        <taxon>Bacteria</taxon>
        <taxon>Pseudomonadati</taxon>
        <taxon>Pseudomonadota</taxon>
        <taxon>Gammaproteobacteria</taxon>
        <taxon>Moraxellales</taxon>
        <taxon>Moraxellaceae</taxon>
        <taxon>Acinetobacter</taxon>
    </lineage>
</organism>
<evidence type="ECO:0000256" key="2">
    <source>
        <dbReference type="ARBA" id="ARBA00023125"/>
    </source>
</evidence>
<evidence type="ECO:0000256" key="1">
    <source>
        <dbReference type="ARBA" id="ARBA00023015"/>
    </source>
</evidence>
<dbReference type="GO" id="GO:0003700">
    <property type="term" value="F:DNA-binding transcription factor activity"/>
    <property type="evidence" value="ECO:0007669"/>
    <property type="project" value="InterPro"/>
</dbReference>
<keyword evidence="1" id="KW-0805">Transcription regulation</keyword>
<dbReference type="InterPro" id="IPR014036">
    <property type="entry name" value="DeoR-like_C"/>
</dbReference>
<dbReference type="InterPro" id="IPR036390">
    <property type="entry name" value="WH_DNA-bd_sf"/>
</dbReference>
<sequence>MLQQERLHRIRALLSNFKNISTERIMKELNISRETARRDIIELEAMGEGKRVHGGIVAIEPINQEAPLTQRYQHMAKEKRSIVRKAVELLKPGQSIFIDAGSTTSMLAEELRTMSGLTIITNSIQAVMNLTLADENESPQHEIILIGGRIFNRPQTQGDFTIAEIQKFTVDIALLSPVGLSANFGASSFYSEEALIAQSMSRRAKQTFILADSSKIGVSSRICYASCQEINTIISNDDIEKHPEFESIRLKNKNIEIHLCHK</sequence>
<evidence type="ECO:0000313" key="6">
    <source>
        <dbReference type="Proteomes" id="UP000196536"/>
    </source>
</evidence>
<name>A0A1Z9Z2I6_9GAMM</name>
<keyword evidence="3" id="KW-0804">Transcription</keyword>
<evidence type="ECO:0000259" key="4">
    <source>
        <dbReference type="PROSITE" id="PS51000"/>
    </source>
</evidence>
<reference evidence="5 6" key="1">
    <citation type="submission" date="2017-05" db="EMBL/GenBank/DDBJ databases">
        <title>Acinetobacter populi ANC 5415 (= PBJ7), whole genome shotgun sequencing project.</title>
        <authorList>
            <person name="Nemec A."/>
            <person name="Radolfova-Krizova L."/>
        </authorList>
    </citation>
    <scope>NUCLEOTIDE SEQUENCE [LARGE SCALE GENOMIC DNA]</scope>
    <source>
        <strain evidence="5 6">PBJ7</strain>
    </source>
</reference>
<keyword evidence="2" id="KW-0238">DNA-binding</keyword>
<dbReference type="InterPro" id="IPR050313">
    <property type="entry name" value="Carb_Metab_HTH_regulators"/>
</dbReference>
<proteinExistence type="predicted"/>
<dbReference type="SUPFAM" id="SSF46785">
    <property type="entry name" value="Winged helix' DNA-binding domain"/>
    <property type="match status" value="1"/>
</dbReference>
<dbReference type="PANTHER" id="PTHR30363">
    <property type="entry name" value="HTH-TYPE TRANSCRIPTIONAL REGULATOR SRLR-RELATED"/>
    <property type="match status" value="1"/>
</dbReference>
<accession>A0A1Z9Z2I6</accession>
<evidence type="ECO:0000256" key="3">
    <source>
        <dbReference type="ARBA" id="ARBA00023163"/>
    </source>
</evidence>
<dbReference type="Proteomes" id="UP000196536">
    <property type="component" value="Unassembled WGS sequence"/>
</dbReference>
<dbReference type="InterPro" id="IPR001034">
    <property type="entry name" value="DeoR_HTH"/>
</dbReference>